<dbReference type="InterPro" id="IPR000719">
    <property type="entry name" value="Prot_kinase_dom"/>
</dbReference>
<sequence length="671" mass="74699">MQPPLPNGTILQNRYCLLNLLGQGGFGRTYLAEDRGRFQEKCALKEFIPQHPGSQSLQKAKELFQREASILYQIKHPQIPQFRAAFAQNQRLFLVQDYVEGKTYRELLGERKSKNERFTEAEVLRLLQQLLPVLDYIHSQGIIHRDISPDNVILRERDKSNDTLRDKSNDTLRDRTPVLIDFGVVKDIASKMQYPDLTSATTVGKMGYAPSEQIQTGRAYPNSDLYSLAVMAIVLLTAQEPQVLFDENNLSWNWQKWIPPVSPVLAQVLNRMLSYRPGDRYPDARSVIRALTSPPSVTTPNNSSEKKPVSQQQKLTNTPNLSEFQTVAVARKVEPNPSVKKPALVTIPAQKSVWENPFMVFLVGLFLALLAGVGSWFLVSYILNQGLIFRNLQLPSVSNNSSRATPTPWETSSEVFPDATHRAKPTEIPSSNAEPVTYNKRLNPIPGETLTAEDNLKSNATVNYIIYGVQGQKLSALLTQEGVLMTVLAPNGETVDNQSKRVTRWEGTLPYSGDYTIQLGTVKGVSESSYKLELFLTNAEPIPTPTPIETPTPALTPTPTPTPTETPAANILIDAEPINFADGGIGTQILSDRTNPTRIKRYLLNLQSGQVVSVRVLTGDVTLDIRYPNGELVENATGLGEWESKIDRSGEYKIDIKASQESVFSLDVTVR</sequence>
<keyword evidence="2" id="KW-0723">Serine/threonine-protein kinase</keyword>
<evidence type="ECO:0000256" key="1">
    <source>
        <dbReference type="ARBA" id="ARBA00012513"/>
    </source>
</evidence>
<organism evidence="13 14">
    <name type="scientific">Floridaenema evergladense BLCC-F167</name>
    <dbReference type="NCBI Taxonomy" id="3153639"/>
    <lineage>
        <taxon>Bacteria</taxon>
        <taxon>Bacillati</taxon>
        <taxon>Cyanobacteriota</taxon>
        <taxon>Cyanophyceae</taxon>
        <taxon>Oscillatoriophycideae</taxon>
        <taxon>Aerosakkonematales</taxon>
        <taxon>Aerosakkonemataceae</taxon>
        <taxon>Floridanema</taxon>
        <taxon>Floridanema evergladense</taxon>
    </lineage>
</organism>
<feature type="region of interest" description="Disordered" evidence="10">
    <location>
        <begin position="541"/>
        <end position="563"/>
    </location>
</feature>
<dbReference type="InterPro" id="IPR008266">
    <property type="entry name" value="Tyr_kinase_AS"/>
</dbReference>
<keyword evidence="11" id="KW-0812">Transmembrane</keyword>
<feature type="domain" description="Protein kinase" evidence="12">
    <location>
        <begin position="15"/>
        <end position="292"/>
    </location>
</feature>
<dbReference type="EC" id="2.7.11.1" evidence="1"/>
<protein>
    <recommendedName>
        <fullName evidence="1">non-specific serine/threonine protein kinase</fullName>
        <ecNumber evidence="1">2.7.11.1</ecNumber>
    </recommendedName>
</protein>
<comment type="caution">
    <text evidence="13">The sequence shown here is derived from an EMBL/GenBank/DDBJ whole genome shotgun (WGS) entry which is preliminary data.</text>
</comment>
<comment type="catalytic activity">
    <reaction evidence="8">
        <text>L-seryl-[protein] + ATP = O-phospho-L-seryl-[protein] + ADP + H(+)</text>
        <dbReference type="Rhea" id="RHEA:17989"/>
        <dbReference type="Rhea" id="RHEA-COMP:9863"/>
        <dbReference type="Rhea" id="RHEA-COMP:11604"/>
        <dbReference type="ChEBI" id="CHEBI:15378"/>
        <dbReference type="ChEBI" id="CHEBI:29999"/>
        <dbReference type="ChEBI" id="CHEBI:30616"/>
        <dbReference type="ChEBI" id="CHEBI:83421"/>
        <dbReference type="ChEBI" id="CHEBI:456216"/>
        <dbReference type="EC" id="2.7.11.1"/>
    </reaction>
</comment>
<accession>A0ABV4WFD3</accession>
<evidence type="ECO:0000259" key="12">
    <source>
        <dbReference type="PROSITE" id="PS50011"/>
    </source>
</evidence>
<dbReference type="InterPro" id="IPR011009">
    <property type="entry name" value="Kinase-like_dom_sf"/>
</dbReference>
<keyword evidence="6 9" id="KW-0067">ATP-binding</keyword>
<keyword evidence="11" id="KW-1133">Transmembrane helix</keyword>
<keyword evidence="14" id="KW-1185">Reference proteome</keyword>
<feature type="compositionally biased region" description="Low complexity" evidence="10">
    <location>
        <begin position="292"/>
        <end position="303"/>
    </location>
</feature>
<evidence type="ECO:0000256" key="11">
    <source>
        <dbReference type="SAM" id="Phobius"/>
    </source>
</evidence>
<dbReference type="PROSITE" id="PS50011">
    <property type="entry name" value="PROTEIN_KINASE_DOM"/>
    <property type="match status" value="1"/>
</dbReference>
<feature type="region of interest" description="Disordered" evidence="10">
    <location>
        <begin position="292"/>
        <end position="316"/>
    </location>
</feature>
<evidence type="ECO:0000256" key="3">
    <source>
        <dbReference type="ARBA" id="ARBA00022679"/>
    </source>
</evidence>
<feature type="compositionally biased region" description="Pro residues" evidence="10">
    <location>
        <begin position="542"/>
        <end position="563"/>
    </location>
</feature>
<dbReference type="Gene3D" id="1.10.510.10">
    <property type="entry name" value="Transferase(Phosphotransferase) domain 1"/>
    <property type="match status" value="1"/>
</dbReference>
<dbReference type="InterPro" id="IPR017441">
    <property type="entry name" value="Protein_kinase_ATP_BS"/>
</dbReference>
<keyword evidence="11" id="KW-0472">Membrane</keyword>
<evidence type="ECO:0000256" key="7">
    <source>
        <dbReference type="ARBA" id="ARBA00047899"/>
    </source>
</evidence>
<evidence type="ECO:0000256" key="8">
    <source>
        <dbReference type="ARBA" id="ARBA00048679"/>
    </source>
</evidence>
<reference evidence="13 14" key="1">
    <citation type="submission" date="2024-09" db="EMBL/GenBank/DDBJ databases">
        <title>Floridaenema gen nov. (Aerosakkonemataceae, Aerosakkonematales ord. nov., Cyanobacteria) from benthic tropical and subtropical fresh waters, with the description of four new species.</title>
        <authorList>
            <person name="Moretto J.A."/>
            <person name="Berthold D.E."/>
            <person name="Lefler F.W."/>
            <person name="Huang I.-S."/>
            <person name="Laughinghouse H. IV."/>
        </authorList>
    </citation>
    <scope>NUCLEOTIDE SEQUENCE [LARGE SCALE GENOMIC DNA]</scope>
    <source>
        <strain evidence="13 14">BLCC-F167</strain>
    </source>
</reference>
<dbReference type="Gene3D" id="2.60.120.380">
    <property type="match status" value="2"/>
</dbReference>
<feature type="compositionally biased region" description="Polar residues" evidence="10">
    <location>
        <begin position="399"/>
        <end position="414"/>
    </location>
</feature>
<dbReference type="EMBL" id="JBHFNT010000046">
    <property type="protein sequence ID" value="MFB2833779.1"/>
    <property type="molecule type" value="Genomic_DNA"/>
</dbReference>
<evidence type="ECO:0000256" key="4">
    <source>
        <dbReference type="ARBA" id="ARBA00022741"/>
    </source>
</evidence>
<evidence type="ECO:0000256" key="2">
    <source>
        <dbReference type="ARBA" id="ARBA00022527"/>
    </source>
</evidence>
<gene>
    <name evidence="13" type="ORF">ACE1CA_04535</name>
</gene>
<dbReference type="Proteomes" id="UP001576780">
    <property type="component" value="Unassembled WGS sequence"/>
</dbReference>
<name>A0ABV4WFD3_9CYAN</name>
<keyword evidence="3" id="KW-0808">Transferase</keyword>
<dbReference type="PROSITE" id="PS00109">
    <property type="entry name" value="PROTEIN_KINASE_TYR"/>
    <property type="match status" value="1"/>
</dbReference>
<dbReference type="PANTHER" id="PTHR24363:SF0">
    <property type="entry name" value="SERINE_THREONINE KINASE LIKE DOMAIN CONTAINING 1"/>
    <property type="match status" value="1"/>
</dbReference>
<dbReference type="CDD" id="cd14014">
    <property type="entry name" value="STKc_PknB_like"/>
    <property type="match status" value="1"/>
</dbReference>
<proteinExistence type="predicted"/>
<dbReference type="GO" id="GO:0016301">
    <property type="term" value="F:kinase activity"/>
    <property type="evidence" value="ECO:0007669"/>
    <property type="project" value="UniProtKB-KW"/>
</dbReference>
<dbReference type="PANTHER" id="PTHR24363">
    <property type="entry name" value="SERINE/THREONINE PROTEIN KINASE"/>
    <property type="match status" value="1"/>
</dbReference>
<evidence type="ECO:0000256" key="6">
    <source>
        <dbReference type="ARBA" id="ARBA00022840"/>
    </source>
</evidence>
<keyword evidence="5 13" id="KW-0418">Kinase</keyword>
<dbReference type="SUPFAM" id="SSF56112">
    <property type="entry name" value="Protein kinase-like (PK-like)"/>
    <property type="match status" value="1"/>
</dbReference>
<evidence type="ECO:0000256" key="10">
    <source>
        <dbReference type="SAM" id="MobiDB-lite"/>
    </source>
</evidence>
<evidence type="ECO:0000313" key="14">
    <source>
        <dbReference type="Proteomes" id="UP001576780"/>
    </source>
</evidence>
<dbReference type="RefSeq" id="WP_413276229.1">
    <property type="nucleotide sequence ID" value="NZ_JBHFNT010000046.1"/>
</dbReference>
<dbReference type="Gene3D" id="3.30.200.20">
    <property type="entry name" value="Phosphorylase Kinase, domain 1"/>
    <property type="match status" value="1"/>
</dbReference>
<feature type="region of interest" description="Disordered" evidence="10">
    <location>
        <begin position="399"/>
        <end position="433"/>
    </location>
</feature>
<comment type="catalytic activity">
    <reaction evidence="7">
        <text>L-threonyl-[protein] + ATP = O-phospho-L-threonyl-[protein] + ADP + H(+)</text>
        <dbReference type="Rhea" id="RHEA:46608"/>
        <dbReference type="Rhea" id="RHEA-COMP:11060"/>
        <dbReference type="Rhea" id="RHEA-COMP:11605"/>
        <dbReference type="ChEBI" id="CHEBI:15378"/>
        <dbReference type="ChEBI" id="CHEBI:30013"/>
        <dbReference type="ChEBI" id="CHEBI:30616"/>
        <dbReference type="ChEBI" id="CHEBI:61977"/>
        <dbReference type="ChEBI" id="CHEBI:456216"/>
        <dbReference type="EC" id="2.7.11.1"/>
    </reaction>
</comment>
<evidence type="ECO:0000256" key="5">
    <source>
        <dbReference type="ARBA" id="ARBA00022777"/>
    </source>
</evidence>
<feature type="binding site" evidence="9">
    <location>
        <position position="45"/>
    </location>
    <ligand>
        <name>ATP</name>
        <dbReference type="ChEBI" id="CHEBI:30616"/>
    </ligand>
</feature>
<dbReference type="Pfam" id="PF00069">
    <property type="entry name" value="Pkinase"/>
    <property type="match status" value="1"/>
</dbReference>
<evidence type="ECO:0000256" key="9">
    <source>
        <dbReference type="PROSITE-ProRule" id="PRU10141"/>
    </source>
</evidence>
<feature type="transmembrane region" description="Helical" evidence="11">
    <location>
        <begin position="358"/>
        <end position="383"/>
    </location>
</feature>
<dbReference type="PROSITE" id="PS00107">
    <property type="entry name" value="PROTEIN_KINASE_ATP"/>
    <property type="match status" value="1"/>
</dbReference>
<evidence type="ECO:0000313" key="13">
    <source>
        <dbReference type="EMBL" id="MFB2833779.1"/>
    </source>
</evidence>
<keyword evidence="4 9" id="KW-0547">Nucleotide-binding</keyword>